<sequence>MARLLALVDEDDAAAVAGNSGGASGDNTPVAKGLTRVYTSKRDHSSFGTYVLRFEKIAERLKTLPDFVYNITIQEGQNLTQTFVEYILASYCVRELTFPLVALHVGVPEEGGEVACTGVHEVTAKVTRRGAPRAERRSDVGGKDGNDNNDDASLDKSERAPAA</sequence>
<keyword evidence="3" id="KW-1185">Reference proteome</keyword>
<evidence type="ECO:0000256" key="1">
    <source>
        <dbReference type="SAM" id="MobiDB-lite"/>
    </source>
</evidence>
<dbReference type="HOGENOM" id="CLU_1629719_0_0_1"/>
<organism evidence="2">
    <name type="scientific">Oryza punctata</name>
    <name type="common">Red rice</name>
    <dbReference type="NCBI Taxonomy" id="4537"/>
    <lineage>
        <taxon>Eukaryota</taxon>
        <taxon>Viridiplantae</taxon>
        <taxon>Streptophyta</taxon>
        <taxon>Embryophyta</taxon>
        <taxon>Tracheophyta</taxon>
        <taxon>Spermatophyta</taxon>
        <taxon>Magnoliopsida</taxon>
        <taxon>Liliopsida</taxon>
        <taxon>Poales</taxon>
        <taxon>Poaceae</taxon>
        <taxon>BOP clade</taxon>
        <taxon>Oryzoideae</taxon>
        <taxon>Oryzeae</taxon>
        <taxon>Oryzinae</taxon>
        <taxon>Oryza</taxon>
    </lineage>
</organism>
<name>A0A0E0MEB7_ORYPU</name>
<reference evidence="2" key="1">
    <citation type="submission" date="2015-04" db="UniProtKB">
        <authorList>
            <consortium name="EnsemblPlants"/>
        </authorList>
    </citation>
    <scope>IDENTIFICATION</scope>
</reference>
<dbReference type="Proteomes" id="UP000026962">
    <property type="component" value="Chromosome 11"/>
</dbReference>
<dbReference type="Gramene" id="OPUNC11G08080.1">
    <property type="protein sequence ID" value="OPUNC11G08080.1"/>
    <property type="gene ID" value="OPUNC11G08080"/>
</dbReference>
<feature type="compositionally biased region" description="Basic and acidic residues" evidence="1">
    <location>
        <begin position="132"/>
        <end position="146"/>
    </location>
</feature>
<reference evidence="2" key="2">
    <citation type="submission" date="2018-05" db="EMBL/GenBank/DDBJ databases">
        <title>OpunRS2 (Oryza punctata Reference Sequence Version 2).</title>
        <authorList>
            <person name="Zhang J."/>
            <person name="Kudrna D."/>
            <person name="Lee S."/>
            <person name="Talag J."/>
            <person name="Welchert J."/>
            <person name="Wing R.A."/>
        </authorList>
    </citation>
    <scope>NUCLEOTIDE SEQUENCE [LARGE SCALE GENOMIC DNA]</scope>
</reference>
<feature type="compositionally biased region" description="Basic and acidic residues" evidence="1">
    <location>
        <begin position="153"/>
        <end position="163"/>
    </location>
</feature>
<feature type="region of interest" description="Disordered" evidence="1">
    <location>
        <begin position="127"/>
        <end position="163"/>
    </location>
</feature>
<accession>A0A0E0MEB7</accession>
<proteinExistence type="predicted"/>
<evidence type="ECO:0000313" key="2">
    <source>
        <dbReference type="EnsemblPlants" id="OPUNC11G08080.1"/>
    </source>
</evidence>
<evidence type="ECO:0000313" key="3">
    <source>
        <dbReference type="Proteomes" id="UP000026962"/>
    </source>
</evidence>
<protein>
    <submittedName>
        <fullName evidence="2">Uncharacterized protein</fullName>
    </submittedName>
</protein>
<dbReference type="AlphaFoldDB" id="A0A0E0MEB7"/>
<dbReference type="EnsemblPlants" id="OPUNC11G08080.1">
    <property type="protein sequence ID" value="OPUNC11G08080.1"/>
    <property type="gene ID" value="OPUNC11G08080"/>
</dbReference>